<keyword evidence="4" id="KW-1185">Reference proteome</keyword>
<dbReference type="AlphaFoldDB" id="A0A0S4LQV1"/>
<feature type="coiled-coil region" evidence="1">
    <location>
        <begin position="73"/>
        <end position="170"/>
    </location>
</feature>
<dbReference type="STRING" id="1742972.COMA1_50057"/>
<evidence type="ECO:0000313" key="4">
    <source>
        <dbReference type="Proteomes" id="UP000199032"/>
    </source>
</evidence>
<protein>
    <recommendedName>
        <fullName evidence="2">LysM domain-containing protein</fullName>
    </recommendedName>
</protein>
<dbReference type="SMART" id="SM00257">
    <property type="entry name" value="LysM"/>
    <property type="match status" value="1"/>
</dbReference>
<name>A0A0S4LQV1_9BACT</name>
<keyword evidence="1" id="KW-0175">Coiled coil</keyword>
<dbReference type="InterPro" id="IPR018392">
    <property type="entry name" value="LysM"/>
</dbReference>
<gene>
    <name evidence="3" type="ORF">COMA1_50057</name>
</gene>
<dbReference type="SUPFAM" id="SSF54106">
    <property type="entry name" value="LysM domain"/>
    <property type="match status" value="1"/>
</dbReference>
<evidence type="ECO:0000256" key="1">
    <source>
        <dbReference type="SAM" id="Coils"/>
    </source>
</evidence>
<sequence length="296" mass="32838">MCIQGRISLGPTGFPITSGNSGMNFNCRPLCCQCKAFRWNQVWRNLGIGLILLNLVACRSLGAPGLSDLQLTVDVLNVSLKDAQQAMAELRAEVEVRNQELAETQVMRAQLEGRVREAESRLSEARHVIALQREELAESRADRERIARTRAALQSQLKQLRKQLSRIEKQASGSISPAIMDFQEERLLRPVPAGMKEAVTFGDSLEDRRAFPPSDEVMSGVMSVDRGEGLAQSSILVTPSRVMIKSGDTLWSLAQRYRTSVHQLMAVNALSTDYIQAGQSLWLTESVVDGSELKQR</sequence>
<dbReference type="EMBL" id="CZQA01000011">
    <property type="protein sequence ID" value="CUS38347.1"/>
    <property type="molecule type" value="Genomic_DNA"/>
</dbReference>
<accession>A0A0S4LQV1</accession>
<dbReference type="CDD" id="cd00118">
    <property type="entry name" value="LysM"/>
    <property type="match status" value="1"/>
</dbReference>
<dbReference type="Gene3D" id="1.10.287.1490">
    <property type="match status" value="1"/>
</dbReference>
<dbReference type="PROSITE" id="PS51782">
    <property type="entry name" value="LYSM"/>
    <property type="match status" value="1"/>
</dbReference>
<evidence type="ECO:0000259" key="2">
    <source>
        <dbReference type="PROSITE" id="PS51782"/>
    </source>
</evidence>
<dbReference type="Pfam" id="PF01476">
    <property type="entry name" value="LysM"/>
    <property type="match status" value="1"/>
</dbReference>
<dbReference type="Proteomes" id="UP000199032">
    <property type="component" value="Unassembled WGS sequence"/>
</dbReference>
<evidence type="ECO:0000313" key="3">
    <source>
        <dbReference type="EMBL" id="CUS38347.1"/>
    </source>
</evidence>
<dbReference type="Gene3D" id="3.10.350.10">
    <property type="entry name" value="LysM domain"/>
    <property type="match status" value="1"/>
</dbReference>
<organism evidence="3 4">
    <name type="scientific">Candidatus Nitrospira nitrosa</name>
    <dbReference type="NCBI Taxonomy" id="1742972"/>
    <lineage>
        <taxon>Bacteria</taxon>
        <taxon>Pseudomonadati</taxon>
        <taxon>Nitrospirota</taxon>
        <taxon>Nitrospiria</taxon>
        <taxon>Nitrospirales</taxon>
        <taxon>Nitrospiraceae</taxon>
        <taxon>Nitrospira</taxon>
    </lineage>
</organism>
<reference evidence="3 4" key="1">
    <citation type="submission" date="2015-10" db="EMBL/GenBank/DDBJ databases">
        <authorList>
            <person name="Gilbert D.G."/>
        </authorList>
    </citation>
    <scope>NUCLEOTIDE SEQUENCE [LARGE SCALE GENOMIC DNA]</scope>
    <source>
        <strain evidence="3">COMA1</strain>
    </source>
</reference>
<proteinExistence type="predicted"/>
<feature type="domain" description="LysM" evidence="2">
    <location>
        <begin position="240"/>
        <end position="283"/>
    </location>
</feature>
<dbReference type="InterPro" id="IPR036779">
    <property type="entry name" value="LysM_dom_sf"/>
</dbReference>